<dbReference type="GO" id="GO:0000922">
    <property type="term" value="C:spindle pole"/>
    <property type="evidence" value="ECO:0007669"/>
    <property type="project" value="TreeGrafter"/>
</dbReference>
<dbReference type="GO" id="GO:0030496">
    <property type="term" value="C:midbody"/>
    <property type="evidence" value="ECO:0007669"/>
    <property type="project" value="UniProtKB-SubCell"/>
</dbReference>
<keyword evidence="15" id="KW-0206">Cytoskeleton</keyword>
<feature type="domain" description="POLO box" evidence="24">
    <location>
        <begin position="498"/>
        <end position="580"/>
    </location>
</feature>
<keyword evidence="7" id="KW-0597">Phosphoprotein</keyword>
<keyword evidence="6 21" id="KW-0723">Serine/threonine-protein kinase</keyword>
<accession>A0AAD9MUV7</accession>
<evidence type="ECO:0000256" key="18">
    <source>
        <dbReference type="ARBA" id="ARBA00047802"/>
    </source>
</evidence>
<feature type="binding site" evidence="20">
    <location>
        <position position="58"/>
    </location>
    <ligand>
        <name>ATP</name>
        <dbReference type="ChEBI" id="CHEBI:30616"/>
    </ligand>
</feature>
<dbReference type="CDD" id="cd13117">
    <property type="entry name" value="POLO_box_2"/>
    <property type="match status" value="1"/>
</dbReference>
<evidence type="ECO:0000256" key="2">
    <source>
        <dbReference type="ARBA" id="ARBA00004186"/>
    </source>
</evidence>
<keyword evidence="16" id="KW-0539">Nucleus</keyword>
<keyword evidence="14 20" id="KW-0067">ATP-binding</keyword>
<evidence type="ECO:0000259" key="24">
    <source>
        <dbReference type="PROSITE" id="PS50078"/>
    </source>
</evidence>
<name>A0AAD9MUV7_9ANNE</name>
<organism evidence="25 26">
    <name type="scientific">Paralvinella palmiformis</name>
    <dbReference type="NCBI Taxonomy" id="53620"/>
    <lineage>
        <taxon>Eukaryota</taxon>
        <taxon>Metazoa</taxon>
        <taxon>Spiralia</taxon>
        <taxon>Lophotrochozoa</taxon>
        <taxon>Annelida</taxon>
        <taxon>Polychaeta</taxon>
        <taxon>Sedentaria</taxon>
        <taxon>Canalipalpata</taxon>
        <taxon>Terebellida</taxon>
        <taxon>Terebelliformia</taxon>
        <taxon>Alvinellidae</taxon>
        <taxon>Paralvinella</taxon>
    </lineage>
</organism>
<dbReference type="FunFam" id="1.10.510.10:FF:000727">
    <property type="entry name" value="Serine/threonine-protein kinase PLK"/>
    <property type="match status" value="1"/>
</dbReference>
<dbReference type="EC" id="2.7.11.21" evidence="21"/>
<dbReference type="InterPro" id="IPR008271">
    <property type="entry name" value="Ser/Thr_kinase_AS"/>
</dbReference>
<evidence type="ECO:0000256" key="10">
    <source>
        <dbReference type="ARBA" id="ARBA00022737"/>
    </source>
</evidence>
<evidence type="ECO:0000256" key="16">
    <source>
        <dbReference type="ARBA" id="ARBA00023242"/>
    </source>
</evidence>
<gene>
    <name evidence="25" type="ORF">LSH36_737g05011</name>
</gene>
<dbReference type="PROSITE" id="PS00108">
    <property type="entry name" value="PROTEIN_KINASE_ST"/>
    <property type="match status" value="1"/>
</dbReference>
<dbReference type="GO" id="GO:0004674">
    <property type="term" value="F:protein serine/threonine kinase activity"/>
    <property type="evidence" value="ECO:0007669"/>
    <property type="project" value="UniProtKB-KW"/>
</dbReference>
<evidence type="ECO:0000256" key="14">
    <source>
        <dbReference type="ARBA" id="ARBA00022840"/>
    </source>
</evidence>
<evidence type="ECO:0000313" key="26">
    <source>
        <dbReference type="Proteomes" id="UP001208570"/>
    </source>
</evidence>
<feature type="compositionally biased region" description="Basic and acidic residues" evidence="22">
    <location>
        <begin position="342"/>
        <end position="354"/>
    </location>
</feature>
<evidence type="ECO:0000256" key="6">
    <source>
        <dbReference type="ARBA" id="ARBA00022527"/>
    </source>
</evidence>
<protein>
    <recommendedName>
        <fullName evidence="21">Serine/threonine-protein kinase PLK</fullName>
        <ecNumber evidence="21">2.7.11.21</ecNumber>
    </recommendedName>
    <alternativeName>
        <fullName evidence="21">Polo-like kinase</fullName>
    </alternativeName>
</protein>
<keyword evidence="12" id="KW-0498">Mitosis</keyword>
<evidence type="ECO:0000256" key="17">
    <source>
        <dbReference type="ARBA" id="ARBA00023306"/>
    </source>
</evidence>
<comment type="catalytic activity">
    <reaction evidence="18 21">
        <text>L-threonyl-[protein] + ATP = O-phospho-L-threonyl-[protein] + ADP + H(+)</text>
        <dbReference type="Rhea" id="RHEA:46608"/>
        <dbReference type="Rhea" id="RHEA-COMP:11060"/>
        <dbReference type="Rhea" id="RHEA-COMP:11605"/>
        <dbReference type="ChEBI" id="CHEBI:15378"/>
        <dbReference type="ChEBI" id="CHEBI:30013"/>
        <dbReference type="ChEBI" id="CHEBI:30616"/>
        <dbReference type="ChEBI" id="CHEBI:61977"/>
        <dbReference type="ChEBI" id="CHEBI:456216"/>
        <dbReference type="EC" id="2.7.11.21"/>
    </reaction>
</comment>
<keyword evidence="10" id="KW-0677">Repeat</keyword>
<evidence type="ECO:0000256" key="9">
    <source>
        <dbReference type="ARBA" id="ARBA00022679"/>
    </source>
</evidence>
<evidence type="ECO:0000256" key="12">
    <source>
        <dbReference type="ARBA" id="ARBA00022776"/>
    </source>
</evidence>
<reference evidence="25" key="1">
    <citation type="journal article" date="2023" name="Mol. Biol. Evol.">
        <title>Third-Generation Sequencing Reveals the Adaptive Role of the Epigenome in Three Deep-Sea Polychaetes.</title>
        <authorList>
            <person name="Perez M."/>
            <person name="Aroh O."/>
            <person name="Sun Y."/>
            <person name="Lan Y."/>
            <person name="Juniper S.K."/>
            <person name="Young C.R."/>
            <person name="Angers B."/>
            <person name="Qian P.Y."/>
        </authorList>
    </citation>
    <scope>NUCLEOTIDE SEQUENCE</scope>
    <source>
        <strain evidence="25">P08H-3</strain>
    </source>
</reference>
<proteinExistence type="inferred from homology"/>
<feature type="region of interest" description="Disordered" evidence="22">
    <location>
        <begin position="333"/>
        <end position="356"/>
    </location>
</feature>
<keyword evidence="9 21" id="KW-0808">Transferase</keyword>
<dbReference type="SMART" id="SM00220">
    <property type="entry name" value="S_TKc"/>
    <property type="match status" value="1"/>
</dbReference>
<dbReference type="GO" id="GO:0005524">
    <property type="term" value="F:ATP binding"/>
    <property type="evidence" value="ECO:0007669"/>
    <property type="project" value="UniProtKB-UniRule"/>
</dbReference>
<dbReference type="PANTHER" id="PTHR24345:SF93">
    <property type="entry name" value="SERINE_THREONINE-PROTEIN KINASE PLK1"/>
    <property type="match status" value="1"/>
</dbReference>
<dbReference type="CDD" id="cd13118">
    <property type="entry name" value="POLO_box_1"/>
    <property type="match status" value="1"/>
</dbReference>
<evidence type="ECO:0000256" key="7">
    <source>
        <dbReference type="ARBA" id="ARBA00022553"/>
    </source>
</evidence>
<feature type="domain" description="Protein kinase" evidence="23">
    <location>
        <begin position="25"/>
        <end position="278"/>
    </location>
</feature>
<dbReference type="GO" id="GO:0005634">
    <property type="term" value="C:nucleus"/>
    <property type="evidence" value="ECO:0007669"/>
    <property type="project" value="UniProtKB-SubCell"/>
</dbReference>
<dbReference type="FunFam" id="3.30.1120.30:FF:000003">
    <property type="entry name" value="Serine/threonine-protein kinase PLK"/>
    <property type="match status" value="1"/>
</dbReference>
<dbReference type="SUPFAM" id="SSF56112">
    <property type="entry name" value="Protein kinase-like (PK-like)"/>
    <property type="match status" value="1"/>
</dbReference>
<dbReference type="InterPro" id="IPR000719">
    <property type="entry name" value="Prot_kinase_dom"/>
</dbReference>
<dbReference type="EMBL" id="JAODUP010000737">
    <property type="protein sequence ID" value="KAK2144701.1"/>
    <property type="molecule type" value="Genomic_DNA"/>
</dbReference>
<keyword evidence="13 21" id="KW-0418">Kinase</keyword>
<dbReference type="GO" id="GO:0005813">
    <property type="term" value="C:centrosome"/>
    <property type="evidence" value="ECO:0007669"/>
    <property type="project" value="UniProtKB-SubCell"/>
</dbReference>
<feature type="domain" description="POLO box" evidence="24">
    <location>
        <begin position="398"/>
        <end position="476"/>
    </location>
</feature>
<evidence type="ECO:0000256" key="4">
    <source>
        <dbReference type="ARBA" id="ARBA00004300"/>
    </source>
</evidence>
<keyword evidence="26" id="KW-1185">Reference proteome</keyword>
<dbReference type="InterPro" id="IPR036947">
    <property type="entry name" value="POLO_box_dom_sf"/>
</dbReference>
<evidence type="ECO:0000256" key="19">
    <source>
        <dbReference type="ARBA" id="ARBA00048347"/>
    </source>
</evidence>
<dbReference type="GO" id="GO:0005737">
    <property type="term" value="C:cytoplasm"/>
    <property type="evidence" value="ECO:0007669"/>
    <property type="project" value="TreeGrafter"/>
</dbReference>
<dbReference type="InterPro" id="IPR033695">
    <property type="entry name" value="POLO_box_2"/>
</dbReference>
<dbReference type="Proteomes" id="UP001208570">
    <property type="component" value="Unassembled WGS sequence"/>
</dbReference>
<evidence type="ECO:0000256" key="3">
    <source>
        <dbReference type="ARBA" id="ARBA00004214"/>
    </source>
</evidence>
<dbReference type="InterPro" id="IPR033701">
    <property type="entry name" value="POLO_box_1"/>
</dbReference>
<evidence type="ECO:0000256" key="1">
    <source>
        <dbReference type="ARBA" id="ARBA00004123"/>
    </source>
</evidence>
<dbReference type="FunFam" id="3.30.200.20:FF:000284">
    <property type="entry name" value="Serine/threonine-protein kinase PLK"/>
    <property type="match status" value="1"/>
</dbReference>
<dbReference type="AlphaFoldDB" id="A0AAD9MUV7"/>
<evidence type="ECO:0000256" key="11">
    <source>
        <dbReference type="ARBA" id="ARBA00022741"/>
    </source>
</evidence>
<evidence type="ECO:0000256" key="20">
    <source>
        <dbReference type="PROSITE-ProRule" id="PRU10141"/>
    </source>
</evidence>
<dbReference type="InterPro" id="IPR011009">
    <property type="entry name" value="Kinase-like_dom_sf"/>
</dbReference>
<comment type="caution">
    <text evidence="25">The sequence shown here is derived from an EMBL/GenBank/DDBJ whole genome shotgun (WGS) entry which is preliminary data.</text>
</comment>
<dbReference type="PANTHER" id="PTHR24345">
    <property type="entry name" value="SERINE/THREONINE-PROTEIN KINASE PLK"/>
    <property type="match status" value="1"/>
</dbReference>
<comment type="catalytic activity">
    <reaction evidence="19">
        <text>L-seryl-[protein] + ATP = O-phospho-L-seryl-[protein] + ADP + H(+)</text>
        <dbReference type="Rhea" id="RHEA:17989"/>
        <dbReference type="Rhea" id="RHEA-COMP:9863"/>
        <dbReference type="Rhea" id="RHEA-COMP:11604"/>
        <dbReference type="ChEBI" id="CHEBI:15378"/>
        <dbReference type="ChEBI" id="CHEBI:29999"/>
        <dbReference type="ChEBI" id="CHEBI:30616"/>
        <dbReference type="ChEBI" id="CHEBI:83421"/>
        <dbReference type="ChEBI" id="CHEBI:456216"/>
        <dbReference type="EC" id="2.7.11.21"/>
    </reaction>
</comment>
<keyword evidence="8" id="KW-0132">Cell division</keyword>
<dbReference type="GO" id="GO:0051301">
    <property type="term" value="P:cell division"/>
    <property type="evidence" value="ECO:0007669"/>
    <property type="project" value="UniProtKB-KW"/>
</dbReference>
<evidence type="ECO:0000256" key="15">
    <source>
        <dbReference type="ARBA" id="ARBA00023212"/>
    </source>
</evidence>
<keyword evidence="11 20" id="KW-0547">Nucleotide-binding</keyword>
<comment type="similarity">
    <text evidence="21">Belongs to the protein kinase superfamily. Ser/Thr protein kinase family. CDC5/Polo subfamily.</text>
</comment>
<dbReference type="InterPro" id="IPR017441">
    <property type="entry name" value="Protein_kinase_ATP_BS"/>
</dbReference>
<dbReference type="Gene3D" id="3.30.1120.30">
    <property type="entry name" value="POLO box domain"/>
    <property type="match status" value="2"/>
</dbReference>
<dbReference type="InterPro" id="IPR000959">
    <property type="entry name" value="POLO_box_dom"/>
</dbReference>
<dbReference type="CDD" id="cd14099">
    <property type="entry name" value="STKc_PLK"/>
    <property type="match status" value="1"/>
</dbReference>
<sequence length="592" mass="67992">MSRKEDLRVKDVPDIVLDPSSKKRYARGRFLGKGGFAKCYELTDMDTKQIYAGKIVAKSLLTKQHQRDKMTQEINIHRSLQHKHIVGFHGFFEDSENVYILLELCRRRSLMELHKRRRAITEPECRYFVRQVVLACDYLHKRRIIHRDLKLGNLFINEEMEIKIGDFGLATKLDYEGERKRTLCGTPNYIAPEILGKKGHSYEVDSWSLGCIVYTLLVGKPPFETSCLKETYVRIKRNEYHIPSSKVAPKARGLIQRLLQADPTQRPTMEQVLADEFFTSGFLPSALPTSCLTMAPRFDQLKPADRETAIRKPLLELNTDGMGRTLAMMKRDADGAANGDGDGERPESGKRFENEDPSDCYISELFVQLTTLMATRPGDKAAISDDDCEDPAAVPIYWVSKWVDYSDKYGLGYQLCDNSVGVLFNDSTRLILTNCGENIQYIERDGTEHFHTLKVFPEGLSKKVTLLKYFRNYMNEHLLKAGANMIPREGDEMIRLPFLKTWFRTRSAIVLHLSNGTLQINFFQDHTKIILCPLMSAVTYIDEKRNFRTFRMNLIEKYGCCKELASRLRYARTMVERLHTSKSGSARIKAVA</sequence>
<dbReference type="PROSITE" id="PS50011">
    <property type="entry name" value="PROTEIN_KINASE_DOM"/>
    <property type="match status" value="1"/>
</dbReference>
<dbReference type="Gene3D" id="1.10.510.10">
    <property type="entry name" value="Transferase(Phosphotransferase) domain 1"/>
    <property type="match status" value="1"/>
</dbReference>
<dbReference type="GO" id="GO:0000776">
    <property type="term" value="C:kinetochore"/>
    <property type="evidence" value="ECO:0007669"/>
    <property type="project" value="TreeGrafter"/>
</dbReference>
<dbReference type="GO" id="GO:0007052">
    <property type="term" value="P:mitotic spindle organization"/>
    <property type="evidence" value="ECO:0007669"/>
    <property type="project" value="TreeGrafter"/>
</dbReference>
<dbReference type="Gene3D" id="3.30.200.20">
    <property type="entry name" value="Phosphorylase Kinase, domain 1"/>
    <property type="match status" value="1"/>
</dbReference>
<dbReference type="Pfam" id="PF00659">
    <property type="entry name" value="POLO_box"/>
    <property type="match status" value="2"/>
</dbReference>
<dbReference type="PROSITE" id="PS50078">
    <property type="entry name" value="POLO_BOX"/>
    <property type="match status" value="2"/>
</dbReference>
<evidence type="ECO:0000259" key="23">
    <source>
        <dbReference type="PROSITE" id="PS50011"/>
    </source>
</evidence>
<dbReference type="Pfam" id="PF00069">
    <property type="entry name" value="Pkinase"/>
    <property type="match status" value="1"/>
</dbReference>
<comment type="subcellular location">
    <subcellularLocation>
        <location evidence="4">Cytoplasm</location>
        <location evidence="4">Cytoskeleton</location>
        <location evidence="4">Microtubule organizing center</location>
        <location evidence="4">Centrosome</location>
    </subcellularLocation>
    <subcellularLocation>
        <location evidence="2">Cytoplasm</location>
        <location evidence="2">Cytoskeleton</location>
        <location evidence="2">Spindle</location>
    </subcellularLocation>
    <subcellularLocation>
        <location evidence="3">Midbody</location>
    </subcellularLocation>
    <subcellularLocation>
        <location evidence="1">Nucleus</location>
    </subcellularLocation>
</comment>
<keyword evidence="5" id="KW-0963">Cytoplasm</keyword>
<evidence type="ECO:0000256" key="5">
    <source>
        <dbReference type="ARBA" id="ARBA00022490"/>
    </source>
</evidence>
<evidence type="ECO:0000256" key="21">
    <source>
        <dbReference type="RuleBase" id="RU361162"/>
    </source>
</evidence>
<evidence type="ECO:0000256" key="8">
    <source>
        <dbReference type="ARBA" id="ARBA00022618"/>
    </source>
</evidence>
<keyword evidence="17" id="KW-0131">Cell cycle</keyword>
<evidence type="ECO:0000256" key="13">
    <source>
        <dbReference type="ARBA" id="ARBA00022777"/>
    </source>
</evidence>
<evidence type="ECO:0000313" key="25">
    <source>
        <dbReference type="EMBL" id="KAK2144701.1"/>
    </source>
</evidence>
<dbReference type="PROSITE" id="PS00107">
    <property type="entry name" value="PROTEIN_KINASE_ATP"/>
    <property type="match status" value="1"/>
</dbReference>
<evidence type="ECO:0000256" key="22">
    <source>
        <dbReference type="SAM" id="MobiDB-lite"/>
    </source>
</evidence>
<dbReference type="SUPFAM" id="SSF82615">
    <property type="entry name" value="Polo-box domain"/>
    <property type="match status" value="2"/>
</dbReference>